<proteinExistence type="predicted"/>
<comment type="caution">
    <text evidence="1">The sequence shown here is derived from an EMBL/GenBank/DDBJ whole genome shotgun (WGS) entry which is preliminary data.</text>
</comment>
<accession>A0A0B0MJT0</accession>
<name>A0A0B0MJT0_GOSAR</name>
<evidence type="ECO:0000313" key="2">
    <source>
        <dbReference type="Proteomes" id="UP000032142"/>
    </source>
</evidence>
<gene>
    <name evidence="1" type="ORF">F383_38186</name>
</gene>
<keyword evidence="2" id="KW-1185">Reference proteome</keyword>
<dbReference type="AlphaFoldDB" id="A0A0B0MJT0"/>
<dbReference type="Proteomes" id="UP000032142">
    <property type="component" value="Unassembled WGS sequence"/>
</dbReference>
<sequence>MSLSQTGCYTIYDANVPNMTWSYMESHIRILCHDICILTIPKVRTVLSNVVTRSIQAHKYCSHA</sequence>
<dbReference type="EMBL" id="JRRC01067506">
    <property type="protein sequence ID" value="KHF99170.1"/>
    <property type="molecule type" value="Genomic_DNA"/>
</dbReference>
<organism evidence="1 2">
    <name type="scientific">Gossypium arboreum</name>
    <name type="common">Tree cotton</name>
    <name type="synonym">Gossypium nanking</name>
    <dbReference type="NCBI Taxonomy" id="29729"/>
    <lineage>
        <taxon>Eukaryota</taxon>
        <taxon>Viridiplantae</taxon>
        <taxon>Streptophyta</taxon>
        <taxon>Embryophyta</taxon>
        <taxon>Tracheophyta</taxon>
        <taxon>Spermatophyta</taxon>
        <taxon>Magnoliopsida</taxon>
        <taxon>eudicotyledons</taxon>
        <taxon>Gunneridae</taxon>
        <taxon>Pentapetalae</taxon>
        <taxon>rosids</taxon>
        <taxon>malvids</taxon>
        <taxon>Malvales</taxon>
        <taxon>Malvaceae</taxon>
        <taxon>Malvoideae</taxon>
        <taxon>Gossypium</taxon>
    </lineage>
</organism>
<protein>
    <submittedName>
        <fullName evidence="1">Uncharacterized protein</fullName>
    </submittedName>
</protein>
<evidence type="ECO:0000313" key="1">
    <source>
        <dbReference type="EMBL" id="KHF99170.1"/>
    </source>
</evidence>
<reference evidence="2" key="1">
    <citation type="submission" date="2014-09" db="EMBL/GenBank/DDBJ databases">
        <authorList>
            <person name="Mudge J."/>
            <person name="Ramaraj T."/>
            <person name="Lindquist I.E."/>
            <person name="Bharti A.K."/>
            <person name="Sundararajan A."/>
            <person name="Cameron C.T."/>
            <person name="Woodward J.E."/>
            <person name="May G.D."/>
            <person name="Brubaker C."/>
            <person name="Broadhvest J."/>
            <person name="Wilkins T.A."/>
        </authorList>
    </citation>
    <scope>NUCLEOTIDE SEQUENCE</scope>
    <source>
        <strain evidence="2">cv. AKA8401</strain>
    </source>
</reference>